<gene>
    <name evidence="14" type="ORF">RS030_182745</name>
</gene>
<feature type="domain" description="FHA" evidence="12">
    <location>
        <begin position="83"/>
        <end position="131"/>
    </location>
</feature>
<evidence type="ECO:0000256" key="6">
    <source>
        <dbReference type="ARBA" id="ARBA00022737"/>
    </source>
</evidence>
<keyword evidence="9" id="KW-0007">Acetylation</keyword>
<dbReference type="Pfam" id="PF16770">
    <property type="entry name" value="RTT107_BRCT_5"/>
    <property type="match status" value="1"/>
</dbReference>
<keyword evidence="4" id="KW-0158">Chromosome</keyword>
<evidence type="ECO:0000313" key="15">
    <source>
        <dbReference type="Proteomes" id="UP001311799"/>
    </source>
</evidence>
<evidence type="ECO:0000256" key="5">
    <source>
        <dbReference type="ARBA" id="ARBA00022499"/>
    </source>
</evidence>
<reference evidence="14 15" key="1">
    <citation type="submission" date="2023-10" db="EMBL/GenBank/DDBJ databases">
        <title>Comparative genomics analysis reveals potential genetic determinants of host preference in Cryptosporidium xiaoi.</title>
        <authorList>
            <person name="Xiao L."/>
            <person name="Li J."/>
        </authorList>
    </citation>
    <scope>NUCLEOTIDE SEQUENCE [LARGE SCALE GENOMIC DNA]</scope>
    <source>
        <strain evidence="14 15">52996</strain>
    </source>
</reference>
<evidence type="ECO:0000256" key="8">
    <source>
        <dbReference type="ARBA" id="ARBA00022843"/>
    </source>
</evidence>
<dbReference type="InterPro" id="IPR051579">
    <property type="entry name" value="DDR_Transcriptional_Reg"/>
</dbReference>
<evidence type="ECO:0000259" key="13">
    <source>
        <dbReference type="Pfam" id="PF16770"/>
    </source>
</evidence>
<comment type="caution">
    <text evidence="14">The sequence shown here is derived from an EMBL/GenBank/DDBJ whole genome shotgun (WGS) entry which is preliminary data.</text>
</comment>
<dbReference type="InterPro" id="IPR000253">
    <property type="entry name" value="FHA_dom"/>
</dbReference>
<protein>
    <recommendedName>
        <fullName evidence="3">Mediator of DNA damage checkpoint protein 1</fullName>
    </recommendedName>
</protein>
<evidence type="ECO:0000259" key="12">
    <source>
        <dbReference type="Pfam" id="PF00498"/>
    </source>
</evidence>
<dbReference type="PANTHER" id="PTHR23196">
    <property type="entry name" value="PAX TRANSCRIPTION ACTIVATION DOMAIN INTERACTING PROTEIN"/>
    <property type="match status" value="1"/>
</dbReference>
<dbReference type="SUPFAM" id="SSF52113">
    <property type="entry name" value="BRCT domain"/>
    <property type="match status" value="1"/>
</dbReference>
<keyword evidence="8" id="KW-0832">Ubl conjugation</keyword>
<dbReference type="Gene3D" id="2.60.200.20">
    <property type="match status" value="1"/>
</dbReference>
<dbReference type="GO" id="GO:0005634">
    <property type="term" value="C:nucleus"/>
    <property type="evidence" value="ECO:0007669"/>
    <property type="project" value="UniProtKB-SubCell"/>
</dbReference>
<evidence type="ECO:0000256" key="3">
    <source>
        <dbReference type="ARBA" id="ARBA00015014"/>
    </source>
</evidence>
<dbReference type="Gene3D" id="3.40.50.10190">
    <property type="entry name" value="BRCT domain"/>
    <property type="match status" value="1"/>
</dbReference>
<dbReference type="EMBL" id="JAWDEY010000009">
    <property type="protein sequence ID" value="KAK6590074.1"/>
    <property type="molecule type" value="Genomic_DNA"/>
</dbReference>
<accession>A0AAV9Y149</accession>
<dbReference type="InterPro" id="IPR001357">
    <property type="entry name" value="BRCT_dom"/>
</dbReference>
<dbReference type="AlphaFoldDB" id="A0AAV9Y149"/>
<dbReference type="GO" id="GO:0006974">
    <property type="term" value="P:DNA damage response"/>
    <property type="evidence" value="ECO:0007669"/>
    <property type="project" value="UniProtKB-KW"/>
</dbReference>
<dbReference type="PANTHER" id="PTHR23196:SF1">
    <property type="entry name" value="PAX-INTERACTING PROTEIN 1"/>
    <property type="match status" value="1"/>
</dbReference>
<evidence type="ECO:0000256" key="9">
    <source>
        <dbReference type="ARBA" id="ARBA00022990"/>
    </source>
</evidence>
<evidence type="ECO:0000256" key="10">
    <source>
        <dbReference type="ARBA" id="ARBA00023242"/>
    </source>
</evidence>
<evidence type="ECO:0000256" key="4">
    <source>
        <dbReference type="ARBA" id="ARBA00022454"/>
    </source>
</evidence>
<evidence type="ECO:0000256" key="11">
    <source>
        <dbReference type="ARBA" id="ARBA00023306"/>
    </source>
</evidence>
<keyword evidence="15" id="KW-1185">Reference proteome</keyword>
<dbReference type="InterPro" id="IPR036420">
    <property type="entry name" value="BRCT_dom_sf"/>
</dbReference>
<feature type="domain" description="BRCT" evidence="13">
    <location>
        <begin position="262"/>
        <end position="347"/>
    </location>
</feature>
<keyword evidence="10" id="KW-0539">Nucleus</keyword>
<keyword evidence="7" id="KW-0227">DNA damage</keyword>
<sequence>MLFIKNCETGSISLERVAGCLLVFDDTGSSVIDSITLNSGKNYIFDSVQSVFEPVNNSNNKGIISVQEIKRNDVLNIENDTNYHAIIHYEDGEFFIEDNNSIKGTYRKSLNSKIKPNCKYEIISGDHIYFGDLKTKLIRYDDYDKADTPKWRNQVNDHLYYETEEAVNGYNKQNAQNSYSSENSRGSDVVISSNLVYEKNQQECNVVTENPKNSESNNSSLSNFSDLLGENSGKENENINISKKRKNRYSITNLNNILPVSSESVNSDKKKIVLLWTGCTPSLKAVELTKKYNISIIDSDDFGMISEKVTHVISSSIKRTLKFLWAVSKGLPIISPSTLKNILSSMSNKINNGAINFNEFNTKCMENLLLDLDGEKKFGFSLKKSISKVQKNGPVFFNYRFFVSKSVKVPSINEINWLLESGNSAQLISEYDSVLKIKDSSKVIIIGTNSDTKIVR</sequence>
<name>A0AAV9Y149_9CRYT</name>
<dbReference type="GO" id="GO:0005694">
    <property type="term" value="C:chromosome"/>
    <property type="evidence" value="ECO:0007669"/>
    <property type="project" value="UniProtKB-SubCell"/>
</dbReference>
<keyword evidence="11" id="KW-0131">Cell cycle</keyword>
<dbReference type="Proteomes" id="UP001311799">
    <property type="component" value="Unassembled WGS sequence"/>
</dbReference>
<dbReference type="Pfam" id="PF00498">
    <property type="entry name" value="FHA"/>
    <property type="match status" value="1"/>
</dbReference>
<evidence type="ECO:0000256" key="2">
    <source>
        <dbReference type="ARBA" id="ARBA00004286"/>
    </source>
</evidence>
<evidence type="ECO:0000256" key="7">
    <source>
        <dbReference type="ARBA" id="ARBA00022763"/>
    </source>
</evidence>
<dbReference type="SUPFAM" id="SSF49879">
    <property type="entry name" value="SMAD/FHA domain"/>
    <property type="match status" value="1"/>
</dbReference>
<comment type="subcellular location">
    <subcellularLocation>
        <location evidence="2">Chromosome</location>
    </subcellularLocation>
    <subcellularLocation>
        <location evidence="1">Nucleus</location>
    </subcellularLocation>
</comment>
<evidence type="ECO:0000313" key="14">
    <source>
        <dbReference type="EMBL" id="KAK6590074.1"/>
    </source>
</evidence>
<evidence type="ECO:0000256" key="1">
    <source>
        <dbReference type="ARBA" id="ARBA00004123"/>
    </source>
</evidence>
<keyword evidence="5" id="KW-1017">Isopeptide bond</keyword>
<dbReference type="InterPro" id="IPR008984">
    <property type="entry name" value="SMAD_FHA_dom_sf"/>
</dbReference>
<organism evidence="14 15">
    <name type="scientific">Cryptosporidium xiaoi</name>
    <dbReference type="NCBI Taxonomy" id="659607"/>
    <lineage>
        <taxon>Eukaryota</taxon>
        <taxon>Sar</taxon>
        <taxon>Alveolata</taxon>
        <taxon>Apicomplexa</taxon>
        <taxon>Conoidasida</taxon>
        <taxon>Coccidia</taxon>
        <taxon>Eucoccidiorida</taxon>
        <taxon>Eimeriorina</taxon>
        <taxon>Cryptosporidiidae</taxon>
        <taxon>Cryptosporidium</taxon>
    </lineage>
</organism>
<keyword evidence="6" id="KW-0677">Repeat</keyword>
<proteinExistence type="predicted"/>